<dbReference type="Proteomes" id="UP000019024">
    <property type="component" value="Chromosome"/>
</dbReference>
<proteinExistence type="predicted"/>
<reference evidence="1 2" key="1">
    <citation type="submission" date="2014-01" db="EMBL/GenBank/DDBJ databases">
        <authorList>
            <consortium name="DOE Joint Genome Institute"/>
            <person name="Anderson I."/>
            <person name="Huntemann M."/>
            <person name="Han J."/>
            <person name="Chen A."/>
            <person name="Kyrpides N."/>
            <person name="Mavromatis K."/>
            <person name="Markowitz V."/>
            <person name="Palaniappan K."/>
            <person name="Ivanova N."/>
            <person name="Schaumberg A."/>
            <person name="Pati A."/>
            <person name="Liolios K."/>
            <person name="Nordberg H.P."/>
            <person name="Cantor M.N."/>
            <person name="Hua S.X."/>
            <person name="Woyke T."/>
        </authorList>
    </citation>
    <scope>NUCLEOTIDE SEQUENCE [LARGE SCALE GENOMIC DNA]</scope>
    <source>
        <strain evidence="1 2">XH-48</strain>
    </source>
</reference>
<name>W0JMI3_9EURY</name>
<dbReference type="STRING" id="797299.HALLA_15100"/>
<evidence type="ECO:0000313" key="1">
    <source>
        <dbReference type="EMBL" id="AHF99920.1"/>
    </source>
</evidence>
<organism evidence="1 2">
    <name type="scientific">Halostagnicola larsenii XH-48</name>
    <dbReference type="NCBI Taxonomy" id="797299"/>
    <lineage>
        <taxon>Archaea</taxon>
        <taxon>Methanobacteriati</taxon>
        <taxon>Methanobacteriota</taxon>
        <taxon>Stenosarchaea group</taxon>
        <taxon>Halobacteria</taxon>
        <taxon>Halobacteriales</taxon>
        <taxon>Natrialbaceae</taxon>
        <taxon>Halostagnicola</taxon>
    </lineage>
</organism>
<dbReference type="AlphaFoldDB" id="W0JMI3"/>
<dbReference type="HOGENOM" id="CLU_068045_0_0_2"/>
<dbReference type="eggNOG" id="arCOG06263">
    <property type="taxonomic scope" value="Archaea"/>
</dbReference>
<sequence>MNILEALRAESGTVCAVGAGGKKTTLYALAARAADGVAPETVVTASVRIPFFDSQVASVAVTEEPVSVLEQRIERETNSSATDGGWPLGLVPGRADEERYGGYDCETIDDIEDSGLADLVLVKADGARMRDFKAPADHEPQIPQRTDTVIPIASAHVVGEPLSTDLVHRPELVAEITGLEPGDEIRPTDVAAVLASERGGMKDVPEGATAVPLLNKIDDQSRRAVGTEIATELLERTSAVDRVVLARMIDDDPLVDVLE</sequence>
<dbReference type="RefSeq" id="WP_049953160.1">
    <property type="nucleotide sequence ID" value="NZ_CP007055.1"/>
</dbReference>
<dbReference type="KEGG" id="hlr:HALLA_15100"/>
<dbReference type="PATRIC" id="fig|797299.3.peg.2026"/>
<dbReference type="InterPro" id="IPR017587">
    <property type="entry name" value="YqeC"/>
</dbReference>
<accession>W0JMI3</accession>
<dbReference type="OrthoDB" id="291404at2157"/>
<evidence type="ECO:0000313" key="2">
    <source>
        <dbReference type="Proteomes" id="UP000019024"/>
    </source>
</evidence>
<gene>
    <name evidence="1" type="ORF">HALLA_15100</name>
</gene>
<protein>
    <submittedName>
        <fullName evidence="1">Dehydrogenase</fullName>
    </submittedName>
</protein>
<dbReference type="NCBIfam" id="TIGR03172">
    <property type="entry name" value="selenium cofactor biosynthesis protein YqeC"/>
    <property type="match status" value="1"/>
</dbReference>
<keyword evidence="2" id="KW-1185">Reference proteome</keyword>
<dbReference type="GeneID" id="25145748"/>
<dbReference type="EMBL" id="CP007055">
    <property type="protein sequence ID" value="AHF99920.1"/>
    <property type="molecule type" value="Genomic_DNA"/>
</dbReference>
<dbReference type="Pfam" id="PF19842">
    <property type="entry name" value="YqeC"/>
    <property type="match status" value="1"/>
</dbReference>